<keyword evidence="3" id="KW-1185">Reference proteome</keyword>
<sequence length="390" mass="43404">MPHAEMKSARRAKRELQQRTPLGGRRISSALTARSSSNTPNIPESESQSISAPIPKAPIPIITQTAPPTPQKGWRNPADLPFISKAGKTWDDPAIIRFLRTKAAFSIPPRAASTADPWVIVRCIGADTDGELVRLPRGYRIPLLWVAKFLWSSVALILAPADPAVRKDEWDDAKLDILHAARLCDHLLSAAAEAGAGMDRGWRCAAFDRALRRYWHRWLVSRDEFVRDFWREFGEEEYEGDVLKLGWGQWVLKGHKGFAVTKQEVLNGITMEEFIKGLVVDEDEGTFQWLPSTTESPTTEHHSHGTSTVPVQTPEWRTVHVQALPTPLPSAASGNFVYDAKIESRDENALQNFNLLANVNGVRNTTGQIVRSLPPLLPPSLLFLVSDCCC</sequence>
<feature type="region of interest" description="Disordered" evidence="1">
    <location>
        <begin position="1"/>
        <end position="52"/>
    </location>
</feature>
<dbReference type="EMBL" id="JARKIB010000005">
    <property type="protein sequence ID" value="KAJ7779729.1"/>
    <property type="molecule type" value="Genomic_DNA"/>
</dbReference>
<organism evidence="2 3">
    <name type="scientific">Mycena metata</name>
    <dbReference type="NCBI Taxonomy" id="1033252"/>
    <lineage>
        <taxon>Eukaryota</taxon>
        <taxon>Fungi</taxon>
        <taxon>Dikarya</taxon>
        <taxon>Basidiomycota</taxon>
        <taxon>Agaricomycotina</taxon>
        <taxon>Agaricomycetes</taxon>
        <taxon>Agaricomycetidae</taxon>
        <taxon>Agaricales</taxon>
        <taxon>Marasmiineae</taxon>
        <taxon>Mycenaceae</taxon>
        <taxon>Mycena</taxon>
    </lineage>
</organism>
<evidence type="ECO:0000256" key="1">
    <source>
        <dbReference type="SAM" id="MobiDB-lite"/>
    </source>
</evidence>
<reference evidence="2" key="1">
    <citation type="submission" date="2023-03" db="EMBL/GenBank/DDBJ databases">
        <title>Massive genome expansion in bonnet fungi (Mycena s.s.) driven by repeated elements and novel gene families across ecological guilds.</title>
        <authorList>
            <consortium name="Lawrence Berkeley National Laboratory"/>
            <person name="Harder C.B."/>
            <person name="Miyauchi S."/>
            <person name="Viragh M."/>
            <person name="Kuo A."/>
            <person name="Thoen E."/>
            <person name="Andreopoulos B."/>
            <person name="Lu D."/>
            <person name="Skrede I."/>
            <person name="Drula E."/>
            <person name="Henrissat B."/>
            <person name="Morin E."/>
            <person name="Kohler A."/>
            <person name="Barry K."/>
            <person name="LaButti K."/>
            <person name="Morin E."/>
            <person name="Salamov A."/>
            <person name="Lipzen A."/>
            <person name="Mereny Z."/>
            <person name="Hegedus B."/>
            <person name="Baldrian P."/>
            <person name="Stursova M."/>
            <person name="Weitz H."/>
            <person name="Taylor A."/>
            <person name="Grigoriev I.V."/>
            <person name="Nagy L.G."/>
            <person name="Martin F."/>
            <person name="Kauserud H."/>
        </authorList>
    </citation>
    <scope>NUCLEOTIDE SEQUENCE</scope>
    <source>
        <strain evidence="2">CBHHK182m</strain>
    </source>
</reference>
<proteinExistence type="predicted"/>
<dbReference type="Proteomes" id="UP001215598">
    <property type="component" value="Unassembled WGS sequence"/>
</dbReference>
<accession>A0AAD7NXE2</accession>
<feature type="compositionally biased region" description="Polar residues" evidence="1">
    <location>
        <begin position="29"/>
        <end position="46"/>
    </location>
</feature>
<gene>
    <name evidence="2" type="ORF">B0H16DRAFT_1499687</name>
</gene>
<protein>
    <submittedName>
        <fullName evidence="2">Uncharacterized protein</fullName>
    </submittedName>
</protein>
<evidence type="ECO:0000313" key="2">
    <source>
        <dbReference type="EMBL" id="KAJ7779729.1"/>
    </source>
</evidence>
<feature type="region of interest" description="Disordered" evidence="1">
    <location>
        <begin position="291"/>
        <end position="310"/>
    </location>
</feature>
<dbReference type="AlphaFoldDB" id="A0AAD7NXE2"/>
<name>A0AAD7NXE2_9AGAR</name>
<comment type="caution">
    <text evidence="2">The sequence shown here is derived from an EMBL/GenBank/DDBJ whole genome shotgun (WGS) entry which is preliminary data.</text>
</comment>
<evidence type="ECO:0000313" key="3">
    <source>
        <dbReference type="Proteomes" id="UP001215598"/>
    </source>
</evidence>